<dbReference type="InterPro" id="IPR036291">
    <property type="entry name" value="NAD(P)-bd_dom_sf"/>
</dbReference>
<dbReference type="InterPro" id="IPR011032">
    <property type="entry name" value="GroES-like_sf"/>
</dbReference>
<dbReference type="InterPro" id="IPR052711">
    <property type="entry name" value="Zinc_ADH-like"/>
</dbReference>
<evidence type="ECO:0000313" key="2">
    <source>
        <dbReference type="EMBL" id="KAF7351658.1"/>
    </source>
</evidence>
<gene>
    <name evidence="2" type="ORF">MSAN_01598500</name>
</gene>
<sequence>MSLPTKTTQYSYPELGSYDNLVLSEVPVKPPKATEVLVKTHAVSLQYRDLLIATKRYPSAVLPNLVPCSDMAGEVIAVGEDVKKWKVGDRVCANFFIDKVNDVQTPETDNSALGGAAQGVLTEYRTFPAHSLVSIPAHLSYEEASTLPCAALTAYNGLLCGYEPLKAGDIVLIQGTGGVSIFALQFAVASGATVIVISSSDEKLKVCKQLGAAHCINYKTTPDWHREALKITNGVGVDHVVEVGGNSTLGRSIESVRLGGSIDIIGLVAAPDGQGPVDIIVPVLFRSLKLRGLYVGSVPMFHDMNKLITANPKTTRPIIDRVFPFAEAKAAFAYLQSQAHVGKVVIKL</sequence>
<dbReference type="Gene3D" id="3.40.50.720">
    <property type="entry name" value="NAD(P)-binding Rossmann-like Domain"/>
    <property type="match status" value="1"/>
</dbReference>
<dbReference type="InterPro" id="IPR020843">
    <property type="entry name" value="ER"/>
</dbReference>
<dbReference type="AlphaFoldDB" id="A0A8H7CY42"/>
<proteinExistence type="predicted"/>
<organism evidence="2 3">
    <name type="scientific">Mycena sanguinolenta</name>
    <dbReference type="NCBI Taxonomy" id="230812"/>
    <lineage>
        <taxon>Eukaryota</taxon>
        <taxon>Fungi</taxon>
        <taxon>Dikarya</taxon>
        <taxon>Basidiomycota</taxon>
        <taxon>Agaricomycotina</taxon>
        <taxon>Agaricomycetes</taxon>
        <taxon>Agaricomycetidae</taxon>
        <taxon>Agaricales</taxon>
        <taxon>Marasmiineae</taxon>
        <taxon>Mycenaceae</taxon>
        <taxon>Mycena</taxon>
    </lineage>
</organism>
<dbReference type="Pfam" id="PF00107">
    <property type="entry name" value="ADH_zinc_N"/>
    <property type="match status" value="1"/>
</dbReference>
<dbReference type="EMBL" id="JACAZH010000013">
    <property type="protein sequence ID" value="KAF7351658.1"/>
    <property type="molecule type" value="Genomic_DNA"/>
</dbReference>
<feature type="domain" description="Enoyl reductase (ER)" evidence="1">
    <location>
        <begin position="16"/>
        <end position="346"/>
    </location>
</feature>
<dbReference type="CDD" id="cd08276">
    <property type="entry name" value="MDR7"/>
    <property type="match status" value="1"/>
</dbReference>
<dbReference type="GO" id="GO:0016491">
    <property type="term" value="F:oxidoreductase activity"/>
    <property type="evidence" value="ECO:0007669"/>
    <property type="project" value="InterPro"/>
</dbReference>
<dbReference type="PANTHER" id="PTHR45033:SF2">
    <property type="entry name" value="ZINC-TYPE ALCOHOL DEHYDROGENASE-LIKE PROTEIN C1773.06C"/>
    <property type="match status" value="1"/>
</dbReference>
<comment type="caution">
    <text evidence="2">The sequence shown here is derived from an EMBL/GenBank/DDBJ whole genome shotgun (WGS) entry which is preliminary data.</text>
</comment>
<dbReference type="InterPro" id="IPR013154">
    <property type="entry name" value="ADH-like_N"/>
</dbReference>
<dbReference type="OrthoDB" id="9930022at2759"/>
<dbReference type="Proteomes" id="UP000623467">
    <property type="component" value="Unassembled WGS sequence"/>
</dbReference>
<evidence type="ECO:0000313" key="3">
    <source>
        <dbReference type="Proteomes" id="UP000623467"/>
    </source>
</evidence>
<dbReference type="Gene3D" id="3.90.180.10">
    <property type="entry name" value="Medium-chain alcohol dehydrogenases, catalytic domain"/>
    <property type="match status" value="1"/>
</dbReference>
<dbReference type="Pfam" id="PF08240">
    <property type="entry name" value="ADH_N"/>
    <property type="match status" value="1"/>
</dbReference>
<protein>
    <submittedName>
        <fullName evidence="2">Alcohol dehydrogenase superfamily protein</fullName>
    </submittedName>
</protein>
<accession>A0A8H7CY42</accession>
<dbReference type="SUPFAM" id="SSF51735">
    <property type="entry name" value="NAD(P)-binding Rossmann-fold domains"/>
    <property type="match status" value="1"/>
</dbReference>
<dbReference type="PANTHER" id="PTHR45033">
    <property type="match status" value="1"/>
</dbReference>
<dbReference type="InterPro" id="IPR013149">
    <property type="entry name" value="ADH-like_C"/>
</dbReference>
<keyword evidence="3" id="KW-1185">Reference proteome</keyword>
<name>A0A8H7CY42_9AGAR</name>
<dbReference type="SMART" id="SM00829">
    <property type="entry name" value="PKS_ER"/>
    <property type="match status" value="1"/>
</dbReference>
<evidence type="ECO:0000259" key="1">
    <source>
        <dbReference type="SMART" id="SM00829"/>
    </source>
</evidence>
<dbReference type="SUPFAM" id="SSF50129">
    <property type="entry name" value="GroES-like"/>
    <property type="match status" value="1"/>
</dbReference>
<reference evidence="2" key="1">
    <citation type="submission" date="2020-05" db="EMBL/GenBank/DDBJ databases">
        <title>Mycena genomes resolve the evolution of fungal bioluminescence.</title>
        <authorList>
            <person name="Tsai I.J."/>
        </authorList>
    </citation>
    <scope>NUCLEOTIDE SEQUENCE</scope>
    <source>
        <strain evidence="2">160909Yilan</strain>
    </source>
</reference>